<dbReference type="InterPro" id="IPR001802">
    <property type="entry name" value="MerP/CopZ"/>
</dbReference>
<dbReference type="PANTHER" id="PTHR46594">
    <property type="entry name" value="P-TYPE CATION-TRANSPORTING ATPASE"/>
    <property type="match status" value="1"/>
</dbReference>
<dbReference type="InterPro" id="IPR006121">
    <property type="entry name" value="HMA_dom"/>
</dbReference>
<organism evidence="4 5">
    <name type="scientific">Evansella vedderi</name>
    <dbReference type="NCBI Taxonomy" id="38282"/>
    <lineage>
        <taxon>Bacteria</taxon>
        <taxon>Bacillati</taxon>
        <taxon>Bacillota</taxon>
        <taxon>Bacilli</taxon>
        <taxon>Bacillales</taxon>
        <taxon>Bacillaceae</taxon>
        <taxon>Evansella</taxon>
    </lineage>
</organism>
<dbReference type="PROSITE" id="PS50846">
    <property type="entry name" value="HMA_2"/>
    <property type="match status" value="1"/>
</dbReference>
<dbReference type="Gene3D" id="3.30.70.100">
    <property type="match status" value="1"/>
</dbReference>
<evidence type="ECO:0000259" key="3">
    <source>
        <dbReference type="PROSITE" id="PS50846"/>
    </source>
</evidence>
<protein>
    <recommendedName>
        <fullName evidence="1">Copper chaperone CopZ</fullName>
    </recommendedName>
</protein>
<dbReference type="PROSITE" id="PS01047">
    <property type="entry name" value="HMA_1"/>
    <property type="match status" value="1"/>
</dbReference>
<feature type="domain" description="HMA" evidence="3">
    <location>
        <begin position="2"/>
        <end position="68"/>
    </location>
</feature>
<evidence type="ECO:0000313" key="4">
    <source>
        <dbReference type="EMBL" id="MDQ0255663.1"/>
    </source>
</evidence>
<evidence type="ECO:0000313" key="5">
    <source>
        <dbReference type="Proteomes" id="UP001230005"/>
    </source>
</evidence>
<gene>
    <name evidence="4" type="ORF">J2S74_003045</name>
</gene>
<evidence type="ECO:0000256" key="2">
    <source>
        <dbReference type="ARBA" id="ARBA00022723"/>
    </source>
</evidence>
<sequence length="69" mass="7548">MKEVTLTVKGMTCGGCVQTVEKALANLPGVERALADFENAIVKVEFDEESTSVEQLKNTIQRAGYQTQK</sequence>
<dbReference type="RefSeq" id="WP_307326717.1">
    <property type="nucleotide sequence ID" value="NZ_JAUSUG010000012.1"/>
</dbReference>
<dbReference type="Proteomes" id="UP001230005">
    <property type="component" value="Unassembled WGS sequence"/>
</dbReference>
<dbReference type="Pfam" id="PF00403">
    <property type="entry name" value="HMA"/>
    <property type="match status" value="1"/>
</dbReference>
<keyword evidence="5" id="KW-1185">Reference proteome</keyword>
<keyword evidence="2" id="KW-0479">Metal-binding</keyword>
<dbReference type="SUPFAM" id="SSF55008">
    <property type="entry name" value="HMA, heavy metal-associated domain"/>
    <property type="match status" value="1"/>
</dbReference>
<reference evidence="4 5" key="1">
    <citation type="submission" date="2023-07" db="EMBL/GenBank/DDBJ databases">
        <title>Genomic Encyclopedia of Type Strains, Phase IV (KMG-IV): sequencing the most valuable type-strain genomes for metagenomic binning, comparative biology and taxonomic classification.</title>
        <authorList>
            <person name="Goeker M."/>
        </authorList>
    </citation>
    <scope>NUCLEOTIDE SEQUENCE [LARGE SCALE GENOMIC DNA]</scope>
    <source>
        <strain evidence="4 5">DSM 9768</strain>
    </source>
</reference>
<name>A0ABT9ZWQ5_9BACI</name>
<dbReference type="InterPro" id="IPR036163">
    <property type="entry name" value="HMA_dom_sf"/>
</dbReference>
<dbReference type="CDD" id="cd00371">
    <property type="entry name" value="HMA"/>
    <property type="match status" value="1"/>
</dbReference>
<accession>A0ABT9ZWQ5</accession>
<comment type="caution">
    <text evidence="4">The sequence shown here is derived from an EMBL/GenBank/DDBJ whole genome shotgun (WGS) entry which is preliminary data.</text>
</comment>
<dbReference type="InterPro" id="IPR017969">
    <property type="entry name" value="Heavy-metal-associated_CS"/>
</dbReference>
<dbReference type="PRINTS" id="PR00946">
    <property type="entry name" value="HGSCAVENGER"/>
</dbReference>
<dbReference type="EMBL" id="JAUSUG010000012">
    <property type="protein sequence ID" value="MDQ0255663.1"/>
    <property type="molecule type" value="Genomic_DNA"/>
</dbReference>
<evidence type="ECO:0000256" key="1">
    <source>
        <dbReference type="ARBA" id="ARBA00015313"/>
    </source>
</evidence>
<dbReference type="PANTHER" id="PTHR46594:SF4">
    <property type="entry name" value="P-TYPE CATION-TRANSPORTING ATPASE"/>
    <property type="match status" value="1"/>
</dbReference>
<proteinExistence type="predicted"/>